<accession>B4FIH7</accession>
<dbReference type="AlphaFoldDB" id="B4FIH7"/>
<protein>
    <submittedName>
        <fullName evidence="1">Uncharacterized protein</fullName>
    </submittedName>
</protein>
<reference evidence="1" key="1">
    <citation type="journal article" date="2009" name="PLoS Genet.">
        <title>Sequencing, mapping, and analysis of 27,455 maize full-length cDNAs.</title>
        <authorList>
            <person name="Soderlund C."/>
            <person name="Descour A."/>
            <person name="Kudrna D."/>
            <person name="Bomhoff M."/>
            <person name="Boyd L."/>
            <person name="Currie J."/>
            <person name="Angelova A."/>
            <person name="Collura K."/>
            <person name="Wissotski M."/>
            <person name="Ashley E."/>
            <person name="Morrow D."/>
            <person name="Fernandes J."/>
            <person name="Walbot V."/>
            <person name="Yu Y."/>
        </authorList>
    </citation>
    <scope>NUCLEOTIDE SEQUENCE</scope>
    <source>
        <strain evidence="1">B73</strain>
    </source>
</reference>
<proteinExistence type="evidence at transcript level"/>
<sequence>MYMLVQAGGLTGFRRPSFGIIARSILLPVDLLLRTYMVMHLAISVLLHVMVPQLA</sequence>
<name>B4FIH7_MAIZE</name>
<organism evidence="1">
    <name type="scientific">Zea mays</name>
    <name type="common">Maize</name>
    <dbReference type="NCBI Taxonomy" id="4577"/>
    <lineage>
        <taxon>Eukaryota</taxon>
        <taxon>Viridiplantae</taxon>
        <taxon>Streptophyta</taxon>
        <taxon>Embryophyta</taxon>
        <taxon>Tracheophyta</taxon>
        <taxon>Spermatophyta</taxon>
        <taxon>Magnoliopsida</taxon>
        <taxon>Liliopsida</taxon>
        <taxon>Poales</taxon>
        <taxon>Poaceae</taxon>
        <taxon>PACMAD clade</taxon>
        <taxon>Panicoideae</taxon>
        <taxon>Andropogonodae</taxon>
        <taxon>Andropogoneae</taxon>
        <taxon>Tripsacinae</taxon>
        <taxon>Zea</taxon>
    </lineage>
</organism>
<evidence type="ECO:0000313" key="1">
    <source>
        <dbReference type="EMBL" id="ACF81920.1"/>
    </source>
</evidence>
<dbReference type="EMBL" id="BT036915">
    <property type="protein sequence ID" value="ACF81920.1"/>
    <property type="molecule type" value="mRNA"/>
</dbReference>